<dbReference type="FunFam" id="3.30.420.40:FF:000038">
    <property type="entry name" value="Probable tRNA N6-adenosine threonylcarbamoyltransferase"/>
    <property type="match status" value="1"/>
</dbReference>
<dbReference type="PROSITE" id="PS00109">
    <property type="entry name" value="PROTEIN_KINASE_TYR"/>
    <property type="match status" value="1"/>
</dbReference>
<keyword evidence="19" id="KW-1185">Reference proteome</keyword>
<dbReference type="GO" id="GO:0005524">
    <property type="term" value="F:ATP binding"/>
    <property type="evidence" value="ECO:0007669"/>
    <property type="project" value="UniProtKB-UniRule"/>
</dbReference>
<dbReference type="InterPro" id="IPR017861">
    <property type="entry name" value="KAE1/TsaD"/>
</dbReference>
<evidence type="ECO:0000256" key="1">
    <source>
        <dbReference type="ARBA" id="ARBA00004496"/>
    </source>
</evidence>
<dbReference type="PROSITE" id="PS50011">
    <property type="entry name" value="PROTEIN_KINASE_DOM"/>
    <property type="match status" value="1"/>
</dbReference>
<dbReference type="InterPro" id="IPR018934">
    <property type="entry name" value="RIO_dom"/>
</dbReference>
<feature type="domain" description="Protein kinase" evidence="17">
    <location>
        <begin position="297"/>
        <end position="530"/>
    </location>
</feature>
<keyword evidence="10 16" id="KW-0408">Iron</keyword>
<reference evidence="18" key="1">
    <citation type="submission" date="2010-02" db="EMBL/GenBank/DDBJ databases">
        <title>Complete sequence of Aciduliprofundum boonei T469.</title>
        <authorList>
            <consortium name="US DOE Joint Genome Institute"/>
            <person name="Lucas S."/>
            <person name="Copeland A."/>
            <person name="Lapidus A."/>
            <person name="Cheng J.-F."/>
            <person name="Bruce D."/>
            <person name="Goodwin L."/>
            <person name="Pitluck S."/>
            <person name="Saunders E."/>
            <person name="Detter J.C."/>
            <person name="Han C."/>
            <person name="Tapia R."/>
            <person name="Land M."/>
            <person name="Hauser L."/>
            <person name="Kyrpides N."/>
            <person name="Mikhailova N."/>
            <person name="Flores G."/>
            <person name="Reysenbach A.-L."/>
            <person name="Woyke T."/>
        </authorList>
    </citation>
    <scope>NUCLEOTIDE SEQUENCE</scope>
    <source>
        <strain evidence="18">T469</strain>
    </source>
</reference>
<dbReference type="GO" id="GO:0004222">
    <property type="term" value="F:metalloendopeptidase activity"/>
    <property type="evidence" value="ECO:0007669"/>
    <property type="project" value="InterPro"/>
</dbReference>
<dbReference type="NCBIfam" id="TIGR03722">
    <property type="entry name" value="arch_KAE1"/>
    <property type="match status" value="1"/>
</dbReference>
<keyword evidence="2 16" id="KW-0963">Cytoplasm</keyword>
<dbReference type="GO" id="GO:0004674">
    <property type="term" value="F:protein serine/threonine kinase activity"/>
    <property type="evidence" value="ECO:0007669"/>
    <property type="project" value="UniProtKB-KW"/>
</dbReference>
<feature type="binding site" evidence="16">
    <location>
        <begin position="128"/>
        <end position="132"/>
    </location>
    <ligand>
        <name>L-threonylcarbamoyladenylate</name>
        <dbReference type="ChEBI" id="CHEBI:73682"/>
    </ligand>
</feature>
<dbReference type="InterPro" id="IPR009220">
    <property type="entry name" value="tRNA_threonyl_synthase/kinase"/>
</dbReference>
<feature type="binding site" evidence="16">
    <location>
        <position position="128"/>
    </location>
    <ligand>
        <name>Fe cation</name>
        <dbReference type="ChEBI" id="CHEBI:24875"/>
    </ligand>
</feature>
<evidence type="ECO:0000256" key="4">
    <source>
        <dbReference type="ARBA" id="ARBA00022679"/>
    </source>
</evidence>
<proteinExistence type="inferred from homology"/>
<dbReference type="EC" id="2.3.1.234" evidence="16"/>
<dbReference type="InterPro" id="IPR034680">
    <property type="entry name" value="Kae1_archaea_euk"/>
</dbReference>
<comment type="subunit">
    <text evidence="16">Component of the KEOPS complex that consists of Kae1, Bud32, Cgi121 and Pcc1; the whole complex dimerizes.</text>
</comment>
<evidence type="ECO:0000256" key="16">
    <source>
        <dbReference type="HAMAP-Rule" id="MF_01447"/>
    </source>
</evidence>
<feature type="binding site" evidence="16">
    <location>
        <position position="107"/>
    </location>
    <ligand>
        <name>Fe cation</name>
        <dbReference type="ChEBI" id="CHEBI:24875"/>
    </ligand>
</feature>
<dbReference type="GO" id="GO:0005506">
    <property type="term" value="F:iron ion binding"/>
    <property type="evidence" value="ECO:0007669"/>
    <property type="project" value="UniProtKB-UniRule"/>
</dbReference>
<keyword evidence="4 16" id="KW-0808">Transferase</keyword>
<dbReference type="GO" id="GO:0008270">
    <property type="term" value="F:zinc ion binding"/>
    <property type="evidence" value="ECO:0007669"/>
    <property type="project" value="InterPro"/>
</dbReference>
<dbReference type="HAMAP" id="MF_01447">
    <property type="entry name" value="Kae1_Bud32_arch"/>
    <property type="match status" value="1"/>
</dbReference>
<dbReference type="PANTHER" id="PTHR11735">
    <property type="entry name" value="TRNA N6-ADENOSINE THREONYLCARBAMOYLTRANSFERASE"/>
    <property type="match status" value="1"/>
</dbReference>
<feature type="binding site" evidence="16">
    <location>
        <position position="160"/>
    </location>
    <ligand>
        <name>L-threonylcarbamoyladenylate</name>
        <dbReference type="ChEBI" id="CHEBI:73682"/>
    </ligand>
</feature>
<dbReference type="InterPro" id="IPR043129">
    <property type="entry name" value="ATPase_NBD"/>
</dbReference>
<evidence type="ECO:0000256" key="12">
    <source>
        <dbReference type="ARBA" id="ARBA00023315"/>
    </source>
</evidence>
<protein>
    <recommendedName>
        <fullName evidence="16">Probable bifunctional tRNA threonylcarbamoyladenosine biosynthesis protein</fullName>
    </recommendedName>
    <domain>
        <recommendedName>
            <fullName evidence="16">tRNA N6-adenosine threonylcarbamoyltransferase</fullName>
            <ecNumber evidence="16">2.3.1.234</ecNumber>
        </recommendedName>
        <alternativeName>
            <fullName evidence="16">tRNA threonylcarbamoyladenosine biosynthesis protein Kae1</fullName>
        </alternativeName>
        <alternativeName>
            <fullName evidence="16">t(6)A37 threonylcarbamoyladenosine biosynthesis protein Kae1</fullName>
        </alternativeName>
    </domain>
    <domain>
        <recommendedName>
            <fullName evidence="16">Serine/threonine-protein kinase Bud32</fullName>
            <ecNumber evidence="16">2.7.11.1</ecNumber>
        </recommendedName>
    </domain>
</protein>
<feature type="binding site" evidence="16">
    <location>
        <position position="177"/>
    </location>
    <ligand>
        <name>L-threonylcarbamoyladenylate</name>
        <dbReference type="ChEBI" id="CHEBI:73682"/>
    </ligand>
</feature>
<evidence type="ECO:0000256" key="5">
    <source>
        <dbReference type="ARBA" id="ARBA00022694"/>
    </source>
</evidence>
<dbReference type="PRINTS" id="PR00789">
    <property type="entry name" value="OSIALOPTASE"/>
</dbReference>
<evidence type="ECO:0000256" key="14">
    <source>
        <dbReference type="ARBA" id="ARBA00048117"/>
    </source>
</evidence>
<evidence type="ECO:0000256" key="11">
    <source>
        <dbReference type="ARBA" id="ARBA00023268"/>
    </source>
</evidence>
<dbReference type="GeneID" id="8827601"/>
<dbReference type="InterPro" id="IPR000719">
    <property type="entry name" value="Prot_kinase_dom"/>
</dbReference>
<dbReference type="RefSeq" id="WP_012997196.1">
    <property type="nucleotide sequence ID" value="NC_013926.1"/>
</dbReference>
<dbReference type="NCBIfam" id="NF007174">
    <property type="entry name" value="PRK09605.1"/>
    <property type="match status" value="1"/>
</dbReference>
<feature type="binding site" evidence="16">
    <location>
        <position position="111"/>
    </location>
    <ligand>
        <name>Fe cation</name>
        <dbReference type="ChEBI" id="CHEBI:24875"/>
    </ligand>
</feature>
<keyword evidence="7 16" id="KW-0547">Nucleotide-binding</keyword>
<dbReference type="EMBL" id="CP001941">
    <property type="protein sequence ID" value="ADD08466.1"/>
    <property type="molecule type" value="Genomic_DNA"/>
</dbReference>
<dbReference type="InterPro" id="IPR011009">
    <property type="entry name" value="Kinase-like_dom_sf"/>
</dbReference>
<organism evidence="18 19">
    <name type="scientific">Aciduliprofundum boonei (strain DSM 19572 / T469)</name>
    <dbReference type="NCBI Taxonomy" id="439481"/>
    <lineage>
        <taxon>Archaea</taxon>
        <taxon>Methanobacteriati</taxon>
        <taxon>Thermoplasmatota</taxon>
        <taxon>DHVE2 group</taxon>
        <taxon>Candidatus Aciduliprofundum</taxon>
    </lineage>
</organism>
<dbReference type="InterPro" id="IPR000905">
    <property type="entry name" value="Gcp-like_dom"/>
</dbReference>
<comment type="catalytic activity">
    <reaction evidence="13 16">
        <text>L-threonyl-[protein] + ATP = O-phospho-L-threonyl-[protein] + ADP + H(+)</text>
        <dbReference type="Rhea" id="RHEA:46608"/>
        <dbReference type="Rhea" id="RHEA-COMP:11060"/>
        <dbReference type="Rhea" id="RHEA-COMP:11605"/>
        <dbReference type="ChEBI" id="CHEBI:15378"/>
        <dbReference type="ChEBI" id="CHEBI:30013"/>
        <dbReference type="ChEBI" id="CHEBI:30616"/>
        <dbReference type="ChEBI" id="CHEBI:61977"/>
        <dbReference type="ChEBI" id="CHEBI:456216"/>
        <dbReference type="EC" id="2.7.11.1"/>
    </reaction>
</comment>
<dbReference type="EC" id="2.7.11.1" evidence="16"/>
<dbReference type="SUPFAM" id="SSF53067">
    <property type="entry name" value="Actin-like ATPase domain"/>
    <property type="match status" value="1"/>
</dbReference>
<evidence type="ECO:0000256" key="13">
    <source>
        <dbReference type="ARBA" id="ARBA00047899"/>
    </source>
</evidence>
<dbReference type="Gene3D" id="1.10.510.10">
    <property type="entry name" value="Transferase(Phosphotransferase) domain 1"/>
    <property type="match status" value="1"/>
</dbReference>
<evidence type="ECO:0000256" key="15">
    <source>
        <dbReference type="ARBA" id="ARBA00048679"/>
    </source>
</evidence>
<dbReference type="HAMAP" id="MF_01446">
    <property type="entry name" value="Kae1"/>
    <property type="match status" value="1"/>
</dbReference>
<dbReference type="GO" id="GO:0000408">
    <property type="term" value="C:EKC/KEOPS complex"/>
    <property type="evidence" value="ECO:0007669"/>
    <property type="project" value="InterPro"/>
</dbReference>
<feature type="binding site" evidence="16">
    <location>
        <position position="284"/>
    </location>
    <ligand>
        <name>Fe cation</name>
        <dbReference type="ChEBI" id="CHEBI:24875"/>
    </ligand>
</feature>
<feature type="binding site" evidence="16">
    <location>
        <position position="256"/>
    </location>
    <ligand>
        <name>L-threonylcarbamoyladenylate</name>
        <dbReference type="ChEBI" id="CHEBI:73682"/>
    </ligand>
</feature>
<feature type="active site" description="Proton acceptor; for kinase activity" evidence="16">
    <location>
        <position position="449"/>
    </location>
</feature>
<dbReference type="NCBIfam" id="TIGR03724">
    <property type="entry name" value="arch_bud32"/>
    <property type="match status" value="1"/>
</dbReference>
<comment type="similarity">
    <text evidence="16">In the C-terminal section; belongs to the protein kinase superfamily. Tyr protein kinase family. BUD32 subfamily.</text>
</comment>
<keyword evidence="11 16" id="KW-0511">Multifunctional enzyme</keyword>
<dbReference type="PIRSF" id="PIRSF036401">
    <property type="entry name" value="Gcp_STYKS"/>
    <property type="match status" value="1"/>
</dbReference>
<comment type="catalytic activity">
    <reaction evidence="15 16">
        <text>L-seryl-[protein] + ATP = O-phospho-L-seryl-[protein] + ADP + H(+)</text>
        <dbReference type="Rhea" id="RHEA:17989"/>
        <dbReference type="Rhea" id="RHEA-COMP:9863"/>
        <dbReference type="Rhea" id="RHEA-COMP:11604"/>
        <dbReference type="ChEBI" id="CHEBI:15378"/>
        <dbReference type="ChEBI" id="CHEBI:29999"/>
        <dbReference type="ChEBI" id="CHEBI:30616"/>
        <dbReference type="ChEBI" id="CHEBI:83421"/>
        <dbReference type="ChEBI" id="CHEBI:456216"/>
        <dbReference type="EC" id="2.7.11.1"/>
    </reaction>
</comment>
<evidence type="ECO:0000256" key="9">
    <source>
        <dbReference type="ARBA" id="ARBA00022840"/>
    </source>
</evidence>
<dbReference type="OrthoDB" id="6818at2157"/>
<dbReference type="InterPro" id="IPR008266">
    <property type="entry name" value="Tyr_kinase_AS"/>
</dbReference>
<keyword evidence="8 16" id="KW-0418">Kinase</keyword>
<dbReference type="GO" id="GO:0106310">
    <property type="term" value="F:protein serine kinase activity"/>
    <property type="evidence" value="ECO:0007669"/>
    <property type="project" value="RHEA"/>
</dbReference>
<keyword evidence="9 16" id="KW-0067">ATP-binding</keyword>
<keyword evidence="3 16" id="KW-0723">Serine/threonine-protein kinase</keyword>
<keyword evidence="18" id="KW-0378">Hydrolase</keyword>
<evidence type="ECO:0000313" key="19">
    <source>
        <dbReference type="Proteomes" id="UP000001400"/>
    </source>
</evidence>
<feature type="region of interest" description="Kae1" evidence="16">
    <location>
        <begin position="1"/>
        <end position="323"/>
    </location>
</feature>
<dbReference type="GO" id="GO:0004712">
    <property type="term" value="F:protein serine/threonine/tyrosine kinase activity"/>
    <property type="evidence" value="ECO:0007669"/>
    <property type="project" value="UniProtKB-UniRule"/>
</dbReference>
<evidence type="ECO:0000256" key="2">
    <source>
        <dbReference type="ARBA" id="ARBA00022490"/>
    </source>
</evidence>
<evidence type="ECO:0000256" key="7">
    <source>
        <dbReference type="ARBA" id="ARBA00022741"/>
    </source>
</evidence>
<dbReference type="GO" id="GO:0002949">
    <property type="term" value="P:tRNA threonylcarbamoyladenosine modification"/>
    <property type="evidence" value="ECO:0007669"/>
    <property type="project" value="UniProtKB-UniRule"/>
</dbReference>
<evidence type="ECO:0000256" key="8">
    <source>
        <dbReference type="ARBA" id="ARBA00022777"/>
    </source>
</evidence>
<keyword evidence="12 16" id="KW-0012">Acyltransferase</keyword>
<keyword evidence="5 16" id="KW-0819">tRNA processing</keyword>
<keyword evidence="6 16" id="KW-0479">Metal-binding</keyword>
<dbReference type="Pfam" id="PF01163">
    <property type="entry name" value="RIO1"/>
    <property type="match status" value="1"/>
</dbReference>
<name>D3TD31_ACIB4</name>
<evidence type="ECO:0000256" key="10">
    <source>
        <dbReference type="ARBA" id="ARBA00023004"/>
    </source>
</evidence>
<dbReference type="InterPro" id="IPR022495">
    <property type="entry name" value="Bud32"/>
</dbReference>
<dbReference type="Pfam" id="PF00814">
    <property type="entry name" value="TsaD"/>
    <property type="match status" value="1"/>
</dbReference>
<evidence type="ECO:0000256" key="6">
    <source>
        <dbReference type="ARBA" id="ARBA00022723"/>
    </source>
</evidence>
<dbReference type="Proteomes" id="UP000001400">
    <property type="component" value="Chromosome"/>
</dbReference>
<comment type="subcellular location">
    <subcellularLocation>
        <location evidence="1 16">Cytoplasm</location>
    </subcellularLocation>
</comment>
<dbReference type="PANTHER" id="PTHR11735:SF14">
    <property type="entry name" value="TRNA N6-ADENOSINE THREONYLCARBAMOYLTRANSFERASE"/>
    <property type="match status" value="1"/>
</dbReference>
<comment type="function">
    <text evidence="16">Required for the formation of a threonylcarbamoyl group on adenosine at position 37 (t(6)A37) in tRNAs that read codons beginning with adenine. Is a component of the KEOPS complex that is probably involved in the transfer of the threonylcarbamoyl moiety of threonylcarbamoyl-AMP (TC-AMP) to the N6 group of A37. The Kae1 domain likely plays a direct catalytic role in this reaction. The Bud32 domain probably displays kinase activity that regulates Kae1 function.</text>
</comment>
<comment type="similarity">
    <text evidence="16">In the N-terminal section; belongs to the KAE1 / TsaD family.</text>
</comment>
<accession>D3TD31</accession>
<dbReference type="GO" id="GO:0061711">
    <property type="term" value="F:tRNA N(6)-L-threonylcarbamoyladenine synthase activity"/>
    <property type="evidence" value="ECO:0007669"/>
    <property type="project" value="UniProtKB-EC"/>
</dbReference>
<dbReference type="GO" id="GO:0005737">
    <property type="term" value="C:cytoplasm"/>
    <property type="evidence" value="ECO:0007669"/>
    <property type="project" value="UniProtKB-SubCell"/>
</dbReference>
<feature type="binding site" evidence="16">
    <location>
        <position position="355"/>
    </location>
    <ligand>
        <name>ATP</name>
        <dbReference type="ChEBI" id="CHEBI:30616"/>
    </ligand>
</feature>
<dbReference type="NCBIfam" id="TIGR00329">
    <property type="entry name" value="gcp_kae1"/>
    <property type="match status" value="1"/>
</dbReference>
<comment type="catalytic activity">
    <reaction evidence="14 16">
        <text>L-threonylcarbamoyladenylate + adenosine(37) in tRNA = N(6)-L-threonylcarbamoyladenosine(37) in tRNA + AMP + H(+)</text>
        <dbReference type="Rhea" id="RHEA:37059"/>
        <dbReference type="Rhea" id="RHEA-COMP:10162"/>
        <dbReference type="Rhea" id="RHEA-COMP:10163"/>
        <dbReference type="ChEBI" id="CHEBI:15378"/>
        <dbReference type="ChEBI" id="CHEBI:73682"/>
        <dbReference type="ChEBI" id="CHEBI:74411"/>
        <dbReference type="ChEBI" id="CHEBI:74418"/>
        <dbReference type="ChEBI" id="CHEBI:456215"/>
        <dbReference type="EC" id="2.3.1.234"/>
    </reaction>
</comment>
<comment type="caution">
    <text evidence="16">Lacks conserved residue(s) required for the propagation of feature annotation.</text>
</comment>
<dbReference type="AlphaFoldDB" id="D3TD31"/>
<dbReference type="HOGENOM" id="CLU_023208_2_2_2"/>
<dbReference type="SUPFAM" id="SSF56112">
    <property type="entry name" value="Protein kinase-like (PK-like)"/>
    <property type="match status" value="1"/>
</dbReference>
<dbReference type="Gene3D" id="3.30.200.20">
    <property type="entry name" value="Phosphorylase Kinase, domain 1"/>
    <property type="match status" value="1"/>
</dbReference>
<dbReference type="KEGG" id="abi:Aboo_0655"/>
<dbReference type="Gene3D" id="3.30.420.40">
    <property type="match status" value="2"/>
</dbReference>
<feature type="binding site" evidence="16">
    <location>
        <position position="173"/>
    </location>
    <ligand>
        <name>L-threonylcarbamoyladenylate</name>
        <dbReference type="ChEBI" id="CHEBI:73682"/>
    </ligand>
</feature>
<dbReference type="CDD" id="cd24131">
    <property type="entry name" value="ASKHA_NBD_Kae1_arch_bac"/>
    <property type="match status" value="1"/>
</dbReference>
<gene>
    <name evidence="18" type="ordered locus">Aboo_0655</name>
</gene>
<evidence type="ECO:0000256" key="3">
    <source>
        <dbReference type="ARBA" id="ARBA00022527"/>
    </source>
</evidence>
<evidence type="ECO:0000313" key="18">
    <source>
        <dbReference type="EMBL" id="ADD08466.1"/>
    </source>
</evidence>
<evidence type="ECO:0000259" key="17">
    <source>
        <dbReference type="PROSITE" id="PS50011"/>
    </source>
</evidence>
<comment type="cofactor">
    <cofactor evidence="16">
        <name>Fe(2+)</name>
        <dbReference type="ChEBI" id="CHEBI:29033"/>
    </cofactor>
    <text evidence="16">Binds 1 Fe(2+) ion per subunit.</text>
</comment>
<sequence>MLVLGIEGTAHTVGVGIVTEKEVLANVSHMYRPPEGGIHPREAANHHVQYLPKLLNEAFRIANVKPEELDGISFSQGPGLGPCLRTVATAARVLSVKLNIPIVGVNHCIAHLEIGRFSTGAEDPVMLYVSGGNTQIISFASGRYRVFGETLDIGVGNMLDKLAREMGIPFPGGPRIEKLALEGKKYIPLPYSIKGMDMAFSGILTAAINKLNNESKEDIAYSVQETVFAMLVEATERALTHLRKDEVLLAGGVARNKRLQEMLEIMAEERGARFYVPPADLCVDNGAMIAYLGLLFLKNGKRMEIGDTQVIQKFRTDAVDIPWDVKRHKKDYKEAPGAEAIIKEDEFFGRKVVRKIRTRKGYRIKELDEMIRKQRTRKEARLIHELKLHGVRTPIIYDLDAYEIVMEKIEGKALADILNFLSPSEVSRILERIAEIAAMVHRAGYSHGDFTTGNMLLRDEDIVLIDWSMAEKGASIEDMAVDLEMFEETFMAAHFKYASLYPVFLKKYEELMGKEILKQVEEIKGRRRYV</sequence>